<evidence type="ECO:0000313" key="1">
    <source>
        <dbReference type="EMBL" id="SDG43781.1"/>
    </source>
</evidence>
<dbReference type="EMBL" id="FNCO01000002">
    <property type="protein sequence ID" value="SDG43781.1"/>
    <property type="molecule type" value="Genomic_DNA"/>
</dbReference>
<accession>A0A1G7U922</accession>
<organism evidence="1 2">
    <name type="scientific">Pseudomonas abietaniphila</name>
    <dbReference type="NCBI Taxonomy" id="89065"/>
    <lineage>
        <taxon>Bacteria</taxon>
        <taxon>Pseudomonadati</taxon>
        <taxon>Pseudomonadota</taxon>
        <taxon>Gammaproteobacteria</taxon>
        <taxon>Pseudomonadales</taxon>
        <taxon>Pseudomonadaceae</taxon>
        <taxon>Pseudomonas</taxon>
    </lineage>
</organism>
<name>A0A1G7U922_9PSED</name>
<gene>
    <name evidence="1" type="ORF">SAMN05216605_10287</name>
</gene>
<proteinExistence type="predicted"/>
<keyword evidence="2" id="KW-1185">Reference proteome</keyword>
<protein>
    <submittedName>
        <fullName evidence="1">Uncharacterized protein</fullName>
    </submittedName>
</protein>
<reference evidence="2" key="1">
    <citation type="submission" date="2016-10" db="EMBL/GenBank/DDBJ databases">
        <authorList>
            <person name="Varghese N."/>
            <person name="Submissions S."/>
        </authorList>
    </citation>
    <scope>NUCLEOTIDE SEQUENCE [LARGE SCALE GENOMIC DNA]</scope>
    <source>
        <strain evidence="2">ATCC 700689</strain>
    </source>
</reference>
<dbReference type="Proteomes" id="UP000182894">
    <property type="component" value="Unassembled WGS sequence"/>
</dbReference>
<sequence length="60" mass="6773">MSEGLLVNVLFERVAMATPLHSLWERIHSRLAIPSSNTLYQRRNGKPSAVLLTVRLACVR</sequence>
<dbReference type="AlphaFoldDB" id="A0A1G7U922"/>
<evidence type="ECO:0000313" key="2">
    <source>
        <dbReference type="Proteomes" id="UP000182894"/>
    </source>
</evidence>